<sequence>MRQGQAARDAGCPCCDESPLPDPKSPPPRDKLIAHLVLAFLVSGICAVLLRVIRMHGALKALINLLCPRLWSAPW</sequence>
<keyword evidence="2" id="KW-0472">Membrane</keyword>
<name>G7TJL9_XANOB</name>
<protein>
    <submittedName>
        <fullName evidence="3">Putative membrane protein</fullName>
    </submittedName>
</protein>
<evidence type="ECO:0000313" key="3">
    <source>
        <dbReference type="EMBL" id="AEQ94421.1"/>
    </source>
</evidence>
<proteinExistence type="predicted"/>
<keyword evidence="2" id="KW-1133">Transmembrane helix</keyword>
<evidence type="ECO:0000256" key="2">
    <source>
        <dbReference type="SAM" id="Phobius"/>
    </source>
</evidence>
<gene>
    <name evidence="3" type="ORF">XOC_0168</name>
</gene>
<dbReference type="Proteomes" id="UP000008851">
    <property type="component" value="Chromosome"/>
</dbReference>
<dbReference type="AlphaFoldDB" id="G7TJL9"/>
<feature type="transmembrane region" description="Helical" evidence="2">
    <location>
        <begin position="32"/>
        <end position="53"/>
    </location>
</feature>
<keyword evidence="2" id="KW-0812">Transmembrane</keyword>
<evidence type="ECO:0000313" key="4">
    <source>
        <dbReference type="Proteomes" id="UP000008851"/>
    </source>
</evidence>
<feature type="region of interest" description="Disordered" evidence="1">
    <location>
        <begin position="1"/>
        <end position="27"/>
    </location>
</feature>
<reference evidence="3 4" key="1">
    <citation type="journal article" date="2011" name="J. Bacteriol.">
        <title>Two new complete genome sequences offer insight into host and tissue specificity of plant pathogenic Xanthomonas spp.</title>
        <authorList>
            <person name="Bogdanove A.J."/>
            <person name="Koebnik R."/>
            <person name="Lu H."/>
            <person name="Furutani A."/>
            <person name="Angiuoli S.V."/>
            <person name="Patil P.B."/>
            <person name="Van Sluys M.A."/>
            <person name="Ryan R.P."/>
            <person name="Meyer D.F."/>
            <person name="Han S.W."/>
            <person name="Aparna G."/>
            <person name="Rajaram M."/>
            <person name="Delcher A.L."/>
            <person name="Phillippy A.M."/>
            <person name="Puiu D."/>
            <person name="Schatz M.C."/>
            <person name="Shumway M."/>
            <person name="Sommer D.D."/>
            <person name="Trapnell C."/>
            <person name="Benahmed F."/>
            <person name="Dimitrov G."/>
            <person name="Madupu R."/>
            <person name="Radune D."/>
            <person name="Sullivan S."/>
            <person name="Jha G."/>
            <person name="Ishihara H."/>
            <person name="Lee S.W."/>
            <person name="Pandey A."/>
            <person name="Sharma V."/>
            <person name="Sriariyanun M."/>
            <person name="Szurek B."/>
            <person name="Vera-Cruz C.M."/>
            <person name="Dorman K.S."/>
            <person name="Ronald P.C."/>
            <person name="Verdier V."/>
            <person name="Dow J.M."/>
            <person name="Sonti R.V."/>
            <person name="Tsuge S."/>
            <person name="Brendel V.P."/>
            <person name="Rabinowicz P.D."/>
            <person name="Leach J.E."/>
            <person name="White F.F."/>
            <person name="Salzberg S.L."/>
        </authorList>
    </citation>
    <scope>NUCLEOTIDE SEQUENCE [LARGE SCALE GENOMIC DNA]</scope>
    <source>
        <strain evidence="3 4">BLS256</strain>
    </source>
</reference>
<organism evidence="3 4">
    <name type="scientific">Xanthomonas oryzae pv. oryzicola (strain BLS256)</name>
    <dbReference type="NCBI Taxonomy" id="383407"/>
    <lineage>
        <taxon>Bacteria</taxon>
        <taxon>Pseudomonadati</taxon>
        <taxon>Pseudomonadota</taxon>
        <taxon>Gammaproteobacteria</taxon>
        <taxon>Lysobacterales</taxon>
        <taxon>Lysobacteraceae</taxon>
        <taxon>Xanthomonas</taxon>
    </lineage>
</organism>
<dbReference type="HOGENOM" id="CLU_2670211_0_0_6"/>
<evidence type="ECO:0000256" key="1">
    <source>
        <dbReference type="SAM" id="MobiDB-lite"/>
    </source>
</evidence>
<accession>G7TJL9</accession>
<dbReference type="KEGG" id="xor:XOC_0168"/>
<dbReference type="EMBL" id="CP003057">
    <property type="protein sequence ID" value="AEQ94421.1"/>
    <property type="molecule type" value="Genomic_DNA"/>
</dbReference>